<feature type="compositionally biased region" description="Basic and acidic residues" evidence="1">
    <location>
        <begin position="321"/>
        <end position="333"/>
    </location>
</feature>
<gene>
    <name evidence="2" type="ORF">MKK02DRAFT_41676</name>
</gene>
<dbReference type="AlphaFoldDB" id="A0AA38H0G0"/>
<reference evidence="2" key="1">
    <citation type="journal article" date="2022" name="G3 (Bethesda)">
        <title>High quality genome of the basidiomycete yeast Dioszegia hungarica PDD-24b-2 isolated from cloud water.</title>
        <authorList>
            <person name="Jarrige D."/>
            <person name="Haridas S."/>
            <person name="Bleykasten-Grosshans C."/>
            <person name="Joly M."/>
            <person name="Nadalig T."/>
            <person name="Sancelme M."/>
            <person name="Vuilleumier S."/>
            <person name="Grigoriev I.V."/>
            <person name="Amato P."/>
            <person name="Bringel F."/>
        </authorList>
    </citation>
    <scope>NUCLEOTIDE SEQUENCE</scope>
    <source>
        <strain evidence="2">PDD-24b-2</strain>
    </source>
</reference>
<evidence type="ECO:0000313" key="3">
    <source>
        <dbReference type="Proteomes" id="UP001164286"/>
    </source>
</evidence>
<name>A0AA38H0G0_9TREE</name>
<protein>
    <submittedName>
        <fullName evidence="2">Uncharacterized protein</fullName>
    </submittedName>
</protein>
<dbReference type="GeneID" id="77730863"/>
<feature type="region of interest" description="Disordered" evidence="1">
    <location>
        <begin position="358"/>
        <end position="377"/>
    </location>
</feature>
<dbReference type="RefSeq" id="XP_052941810.1">
    <property type="nucleotide sequence ID" value="XM_053091658.1"/>
</dbReference>
<organism evidence="2 3">
    <name type="scientific">Dioszegia hungarica</name>
    <dbReference type="NCBI Taxonomy" id="4972"/>
    <lineage>
        <taxon>Eukaryota</taxon>
        <taxon>Fungi</taxon>
        <taxon>Dikarya</taxon>
        <taxon>Basidiomycota</taxon>
        <taxon>Agaricomycotina</taxon>
        <taxon>Tremellomycetes</taxon>
        <taxon>Tremellales</taxon>
        <taxon>Bulleribasidiaceae</taxon>
        <taxon>Dioszegia</taxon>
    </lineage>
</organism>
<proteinExistence type="predicted"/>
<comment type="caution">
    <text evidence="2">The sequence shown here is derived from an EMBL/GenBank/DDBJ whole genome shotgun (WGS) entry which is preliminary data.</text>
</comment>
<evidence type="ECO:0000313" key="2">
    <source>
        <dbReference type="EMBL" id="KAI9632033.1"/>
    </source>
</evidence>
<dbReference type="Proteomes" id="UP001164286">
    <property type="component" value="Unassembled WGS sequence"/>
</dbReference>
<dbReference type="EMBL" id="JAKWFO010000016">
    <property type="protein sequence ID" value="KAI9632033.1"/>
    <property type="molecule type" value="Genomic_DNA"/>
</dbReference>
<accession>A0AA38H0G0</accession>
<sequence>MTAVSLPPEIWALVIPYLRNPTPKPLSAPPRALIRQPDLCSLSRVSSLFHSLCAPLIYSWTVVTDQFGLLMFNPSTLSKRQLPSRIHTLHIEYCAKGLEAPYHIILQLGSAAWASIGPSRKEQRRRILAECVQEVEEIRMGLLWVARNKALYRPSTVPTSIGQSTSHHSEPIRQTIPVRMTDAFSRFDELLSFLPSFRHFCIRDVAGVLNIPRNTCASHVTPIRYSRCQHFTAGPGELILPWGAPMTWCSDEPMSTAWQSLRNRICDAMSDITSIRADRTDGRTRAKTDTADLTIYASTGVREIRTSEEEMVSGYAGMARTPEREPLSEADQRKKAEEVGIVFQGILRDESHVADVVRRRPSQDTPTCPACGSGRPL</sequence>
<feature type="region of interest" description="Disordered" evidence="1">
    <location>
        <begin position="310"/>
        <end position="333"/>
    </location>
</feature>
<keyword evidence="3" id="KW-1185">Reference proteome</keyword>
<evidence type="ECO:0000256" key="1">
    <source>
        <dbReference type="SAM" id="MobiDB-lite"/>
    </source>
</evidence>